<feature type="compositionally biased region" description="Basic residues" evidence="7">
    <location>
        <begin position="44"/>
        <end position="55"/>
    </location>
</feature>
<evidence type="ECO:0000313" key="8">
    <source>
        <dbReference type="EMBL" id="OBZ88106.1"/>
    </source>
</evidence>
<dbReference type="PROSITE" id="PS50082">
    <property type="entry name" value="WD_REPEATS_2"/>
    <property type="match status" value="2"/>
</dbReference>
<gene>
    <name evidence="8" type="ORF">A0J61_03863</name>
</gene>
<dbReference type="EMBL" id="LUGH01000175">
    <property type="protein sequence ID" value="OBZ88106.1"/>
    <property type="molecule type" value="Genomic_DNA"/>
</dbReference>
<dbReference type="GO" id="GO:0005634">
    <property type="term" value="C:nucleus"/>
    <property type="evidence" value="ECO:0007669"/>
    <property type="project" value="TreeGrafter"/>
</dbReference>
<name>A0A1C7NHT4_9FUNG</name>
<sequence>MSTVQLSEYERKRLDNIRENEALLRNLEIPQMNLKKSAPTASNLKKHIPKPKRKERQLPTRASNRLRGKNPDEEELKRGLAAVEADGLITKRQKLETLDVLNEKEHRELKNLMQDALAMPNTQPTVKQEPGLVIESDTALETRLANMKIEHEWATVKVTTSRITAAQFHPSDTKLLACAVDTEGYLGFWDVQGVQEDGDPVVYQYRPHTSNVTDLHFIPSDHSKIMTSSYDGRIRTFDMNKTEFAEDLDLEGEKYGITCFDISQDGHQVWFSTSDGQAVLKDKRANRLTEHQLREKKIGCIHLNPVHQHLMAAASNDRTMTIWDTRMLKDQTPLESVEHGYSVTSSYWSPQGNIIATASYDDYIRLFDLGDNQKSLALKSAIRHNNHTGRWVTNFRARWNTNKFNGLDYQHLIIGNMKHTTDIYSGVTGKEVARLYDSDHITAIPSVCQFHPTTANPTILTANAGGRVVCWTSPS</sequence>
<dbReference type="SUPFAM" id="SSF50978">
    <property type="entry name" value="WD40 repeat-like"/>
    <property type="match status" value="1"/>
</dbReference>
<evidence type="ECO:0000256" key="4">
    <source>
        <dbReference type="ARBA" id="ARBA00022737"/>
    </source>
</evidence>
<comment type="caution">
    <text evidence="8">The sequence shown here is derived from an EMBL/GenBank/DDBJ whole genome shotgun (WGS) entry which is preliminary data.</text>
</comment>
<dbReference type="InterPro" id="IPR001680">
    <property type="entry name" value="WD40_rpt"/>
</dbReference>
<dbReference type="GO" id="GO:2000001">
    <property type="term" value="P:regulation of DNA damage checkpoint"/>
    <property type="evidence" value="ECO:0007669"/>
    <property type="project" value="TreeGrafter"/>
</dbReference>
<dbReference type="GO" id="GO:0003677">
    <property type="term" value="F:DNA binding"/>
    <property type="evidence" value="ECO:0007669"/>
    <property type="project" value="UniProtKB-UniRule"/>
</dbReference>
<dbReference type="SMART" id="SM00320">
    <property type="entry name" value="WD40"/>
    <property type="match status" value="5"/>
</dbReference>
<evidence type="ECO:0000256" key="2">
    <source>
        <dbReference type="ARBA" id="ARBA00021132"/>
    </source>
</evidence>
<organism evidence="8 9">
    <name type="scientific">Choanephora cucurbitarum</name>
    <dbReference type="NCBI Taxonomy" id="101091"/>
    <lineage>
        <taxon>Eukaryota</taxon>
        <taxon>Fungi</taxon>
        <taxon>Fungi incertae sedis</taxon>
        <taxon>Mucoromycota</taxon>
        <taxon>Mucoromycotina</taxon>
        <taxon>Mucoromycetes</taxon>
        <taxon>Mucorales</taxon>
        <taxon>Mucorineae</taxon>
        <taxon>Choanephoraceae</taxon>
        <taxon>Choanephoroideae</taxon>
        <taxon>Choanephora</taxon>
    </lineage>
</organism>
<evidence type="ECO:0000256" key="3">
    <source>
        <dbReference type="ARBA" id="ARBA00022574"/>
    </source>
</evidence>
<evidence type="ECO:0000256" key="6">
    <source>
        <dbReference type="RuleBase" id="RU365004"/>
    </source>
</evidence>
<comment type="similarity">
    <text evidence="1 6">Belongs to the WD repeat DDB2/WDR76 family.</text>
</comment>
<dbReference type="AlphaFoldDB" id="A0A1C7NHT4"/>
<keyword evidence="6" id="KW-0238">DNA-binding</keyword>
<keyword evidence="4" id="KW-0677">Repeat</keyword>
<evidence type="ECO:0000313" key="9">
    <source>
        <dbReference type="Proteomes" id="UP000093000"/>
    </source>
</evidence>
<dbReference type="InterPro" id="IPR036322">
    <property type="entry name" value="WD40_repeat_dom_sf"/>
</dbReference>
<reference evidence="8 9" key="1">
    <citation type="submission" date="2016-03" db="EMBL/GenBank/DDBJ databases">
        <title>Choanephora cucurbitarum.</title>
        <authorList>
            <person name="Min B."/>
            <person name="Park H."/>
            <person name="Park J.-H."/>
            <person name="Shin H.-D."/>
            <person name="Choi I.-G."/>
        </authorList>
    </citation>
    <scope>NUCLEOTIDE SEQUENCE [LARGE SCALE GENOMIC DNA]</scope>
    <source>
        <strain evidence="8 9">KUS-F28377</strain>
    </source>
</reference>
<dbReference type="GO" id="GO:0006974">
    <property type="term" value="P:DNA damage response"/>
    <property type="evidence" value="ECO:0007669"/>
    <property type="project" value="UniProtKB-KW"/>
</dbReference>
<dbReference type="Gene3D" id="2.130.10.10">
    <property type="entry name" value="YVTN repeat-like/Quinoprotein amine dehydrogenase"/>
    <property type="match status" value="1"/>
</dbReference>
<feature type="repeat" description="WD" evidence="5">
    <location>
        <begin position="336"/>
        <end position="377"/>
    </location>
</feature>
<evidence type="ECO:0000256" key="7">
    <source>
        <dbReference type="SAM" id="MobiDB-lite"/>
    </source>
</evidence>
<evidence type="ECO:0000256" key="5">
    <source>
        <dbReference type="PROSITE-ProRule" id="PRU00221"/>
    </source>
</evidence>
<dbReference type="STRING" id="101091.A0A1C7NHT4"/>
<proteinExistence type="inferred from homology"/>
<accession>A0A1C7NHT4</accession>
<dbReference type="Proteomes" id="UP000093000">
    <property type="component" value="Unassembled WGS sequence"/>
</dbReference>
<dbReference type="InParanoid" id="A0A1C7NHT4"/>
<keyword evidence="3 5" id="KW-0853">WD repeat</keyword>
<feature type="repeat" description="WD" evidence="5">
    <location>
        <begin position="205"/>
        <end position="247"/>
    </location>
</feature>
<dbReference type="InterPro" id="IPR015943">
    <property type="entry name" value="WD40/YVTN_repeat-like_dom_sf"/>
</dbReference>
<feature type="region of interest" description="Disordered" evidence="7">
    <location>
        <begin position="34"/>
        <end position="74"/>
    </location>
</feature>
<evidence type="ECO:0000256" key="1">
    <source>
        <dbReference type="ARBA" id="ARBA00005434"/>
    </source>
</evidence>
<dbReference type="PANTHER" id="PTHR14773">
    <property type="entry name" value="WD REPEAT-CONTAINING PROTEIN 76"/>
    <property type="match status" value="1"/>
</dbReference>
<dbReference type="PANTHER" id="PTHR14773:SF0">
    <property type="entry name" value="WD REPEAT-CONTAINING PROTEIN 76"/>
    <property type="match status" value="1"/>
</dbReference>
<protein>
    <recommendedName>
        <fullName evidence="2 6">DNA damage-binding protein CMR1</fullName>
    </recommendedName>
</protein>
<comment type="function">
    <text evidence="6">DNA-binding protein that binds to both single- and double-stranded DNA. Binds preferentially to UV-damaged DNA. May be involved in DNA-metabolic processes.</text>
</comment>
<keyword evidence="6" id="KW-0227">DNA damage</keyword>
<dbReference type="OrthoDB" id="9890280at2759"/>
<dbReference type="Pfam" id="PF00400">
    <property type="entry name" value="WD40"/>
    <property type="match status" value="3"/>
</dbReference>
<keyword evidence="9" id="KW-1185">Reference proteome</keyword>
<dbReference type="InterPro" id="IPR050853">
    <property type="entry name" value="WD_repeat_DNA-damage-binding"/>
</dbReference>